<keyword evidence="1" id="KW-1133">Transmembrane helix</keyword>
<dbReference type="Pfam" id="PF14378">
    <property type="entry name" value="PAP2_3"/>
    <property type="match status" value="1"/>
</dbReference>
<accession>A0A0T9J8B5</accession>
<evidence type="ECO:0000259" key="2">
    <source>
        <dbReference type="Pfam" id="PF14378"/>
    </source>
</evidence>
<feature type="transmembrane region" description="Helical" evidence="1">
    <location>
        <begin position="148"/>
        <end position="165"/>
    </location>
</feature>
<feature type="transmembrane region" description="Helical" evidence="1">
    <location>
        <begin position="44"/>
        <end position="68"/>
    </location>
</feature>
<dbReference type="RefSeq" id="WP_050092136.1">
    <property type="nucleotide sequence ID" value="NZ_CPWG01000004.1"/>
</dbReference>
<organism evidence="3 4">
    <name type="scientific">Yersinia pseudotuberculosis</name>
    <dbReference type="NCBI Taxonomy" id="633"/>
    <lineage>
        <taxon>Bacteria</taxon>
        <taxon>Pseudomonadati</taxon>
        <taxon>Pseudomonadota</taxon>
        <taxon>Gammaproteobacteria</taxon>
        <taxon>Enterobacterales</taxon>
        <taxon>Yersiniaceae</taxon>
        <taxon>Yersinia</taxon>
    </lineage>
</organism>
<evidence type="ECO:0000256" key="1">
    <source>
        <dbReference type="SAM" id="Phobius"/>
    </source>
</evidence>
<feature type="transmembrane region" description="Helical" evidence="1">
    <location>
        <begin position="5"/>
        <end position="24"/>
    </location>
</feature>
<dbReference type="Proteomes" id="UP000255087">
    <property type="component" value="Unassembled WGS sequence"/>
</dbReference>
<proteinExistence type="predicted"/>
<dbReference type="CDD" id="cd03386">
    <property type="entry name" value="PAP2_Aur1_like"/>
    <property type="match status" value="1"/>
</dbReference>
<dbReference type="AlphaFoldDB" id="A0A0T9J8B5"/>
<dbReference type="InterPro" id="IPR026841">
    <property type="entry name" value="Aur1/Ipt1"/>
</dbReference>
<feature type="transmembrane region" description="Helical" evidence="1">
    <location>
        <begin position="171"/>
        <end position="192"/>
    </location>
</feature>
<gene>
    <name evidence="3" type="ORF">NCTC8580_02173</name>
</gene>
<sequence length="205" mass="22433">MKTGLFRAGQLLLGWGFVGVVYNLTDRFQGVGHVITPSWIDDLIPFSTSAVWLYLSFFLIIPMGYFLAPIKAVSWLARAMQISALGAGAIYLGWPTTLNYPVDAGQGVSSQLLATLTVVDSTQNCLPSLHIALTMLAVWAISKGKHQVRTLFFILWGVAIAFSILQLKRHLLIDLVGGIALAWGAGVIAQWVNGDHNRQKDLCHE</sequence>
<dbReference type="GO" id="GO:0016020">
    <property type="term" value="C:membrane"/>
    <property type="evidence" value="ECO:0007669"/>
    <property type="project" value="UniProtKB-SubCell"/>
</dbReference>
<evidence type="ECO:0000313" key="3">
    <source>
        <dbReference type="EMBL" id="SUP82513.1"/>
    </source>
</evidence>
<protein>
    <submittedName>
        <fullName evidence="3">PAP2 superfamily</fullName>
    </submittedName>
</protein>
<feature type="transmembrane region" description="Helical" evidence="1">
    <location>
        <begin position="75"/>
        <end position="94"/>
    </location>
</feature>
<keyword evidence="1" id="KW-0472">Membrane</keyword>
<keyword evidence="1" id="KW-0812">Transmembrane</keyword>
<feature type="domain" description="Inositolphosphotransferase Aur1/Ipt1" evidence="2">
    <location>
        <begin position="49"/>
        <end position="185"/>
    </location>
</feature>
<reference evidence="3 4" key="1">
    <citation type="submission" date="2018-06" db="EMBL/GenBank/DDBJ databases">
        <authorList>
            <consortium name="Pathogen Informatics"/>
            <person name="Doyle S."/>
        </authorList>
    </citation>
    <scope>NUCLEOTIDE SEQUENCE [LARGE SCALE GENOMIC DNA]</scope>
    <source>
        <strain evidence="3 4">NCTC8580</strain>
    </source>
</reference>
<evidence type="ECO:0000313" key="4">
    <source>
        <dbReference type="Proteomes" id="UP000255087"/>
    </source>
</evidence>
<dbReference type="Gene3D" id="1.20.144.10">
    <property type="entry name" value="Phosphatidic acid phosphatase type 2/haloperoxidase"/>
    <property type="match status" value="1"/>
</dbReference>
<dbReference type="EMBL" id="UHJC01000001">
    <property type="protein sequence ID" value="SUP82513.1"/>
    <property type="molecule type" value="Genomic_DNA"/>
</dbReference>
<name>A0A0T9J8B5_YERPU</name>